<dbReference type="InterPro" id="IPR022453">
    <property type="entry name" value="Znf_MqsA-type"/>
</dbReference>
<sequence length="90" mass="9965">MSVMPFDKCPVCSGELVEKEVTKLLRGGIDVASLKVRAEVCLNCGERLYSQDTVRRFAQIRAKLERGETAEFQPLGRSRSVSAGESFEVV</sequence>
<name>A0A7C3VII6_9CYAN</name>
<proteinExistence type="predicted"/>
<dbReference type="Gene3D" id="3.10.20.860">
    <property type="match status" value="1"/>
</dbReference>
<accession>A0A7C3VII6</accession>
<gene>
    <name evidence="1" type="ORF">ENR15_17255</name>
</gene>
<organism evidence="1">
    <name type="scientific">Planktothricoides sp. SpSt-374</name>
    <dbReference type="NCBI Taxonomy" id="2282167"/>
    <lineage>
        <taxon>Bacteria</taxon>
        <taxon>Bacillati</taxon>
        <taxon>Cyanobacteriota</taxon>
        <taxon>Cyanophyceae</taxon>
        <taxon>Oscillatoriophycideae</taxon>
        <taxon>Oscillatoriales</taxon>
        <taxon>Oscillatoriaceae</taxon>
        <taxon>Planktothricoides</taxon>
    </lineage>
</organism>
<dbReference type="EMBL" id="DSPX01000177">
    <property type="protein sequence ID" value="HGG02334.1"/>
    <property type="molecule type" value="Genomic_DNA"/>
</dbReference>
<dbReference type="NCBIfam" id="TIGR03831">
    <property type="entry name" value="YgiT_finger"/>
    <property type="match status" value="1"/>
</dbReference>
<protein>
    <submittedName>
        <fullName evidence="1">YgiT-type zinc finger protein</fullName>
    </submittedName>
</protein>
<dbReference type="AlphaFoldDB" id="A0A7C3VII6"/>
<reference evidence="1" key="1">
    <citation type="journal article" date="2020" name="mSystems">
        <title>Genome- and Community-Level Interaction Insights into Carbon Utilization and Element Cycling Functions of Hydrothermarchaeota in Hydrothermal Sediment.</title>
        <authorList>
            <person name="Zhou Z."/>
            <person name="Liu Y."/>
            <person name="Xu W."/>
            <person name="Pan J."/>
            <person name="Luo Z.H."/>
            <person name="Li M."/>
        </authorList>
    </citation>
    <scope>NUCLEOTIDE SEQUENCE [LARGE SCALE GENOMIC DNA]</scope>
    <source>
        <strain evidence="1">SpSt-374</strain>
    </source>
</reference>
<comment type="caution">
    <text evidence="1">The sequence shown here is derived from an EMBL/GenBank/DDBJ whole genome shotgun (WGS) entry which is preliminary data.</text>
</comment>
<evidence type="ECO:0000313" key="1">
    <source>
        <dbReference type="EMBL" id="HGG02334.1"/>
    </source>
</evidence>